<dbReference type="SUPFAM" id="SSF54909">
    <property type="entry name" value="Dimeric alpha+beta barrel"/>
    <property type="match status" value="1"/>
</dbReference>
<comment type="cofactor">
    <cofactor evidence="1">
        <name>heme b</name>
        <dbReference type="ChEBI" id="CHEBI:60344"/>
    </cofactor>
</comment>
<reference evidence="7" key="1">
    <citation type="submission" date="2016-01" db="EMBL/GenBank/DDBJ databases">
        <authorList>
            <person name="Peeters C."/>
        </authorList>
    </citation>
    <scope>NUCLEOTIDE SEQUENCE [LARGE SCALE GENOMIC DNA]</scope>
    <source>
        <strain evidence="7">LMG 22934</strain>
    </source>
</reference>
<dbReference type="PANTHER" id="PTHR30521:SF4">
    <property type="entry name" value="DEFERROCHELATASE"/>
    <property type="match status" value="1"/>
</dbReference>
<evidence type="ECO:0000256" key="3">
    <source>
        <dbReference type="ARBA" id="ARBA00022617"/>
    </source>
</evidence>
<keyword evidence="2" id="KW-0575">Peroxidase</keyword>
<dbReference type="GO" id="GO:0005829">
    <property type="term" value="C:cytosol"/>
    <property type="evidence" value="ECO:0007669"/>
    <property type="project" value="TreeGrafter"/>
</dbReference>
<dbReference type="NCBIfam" id="TIGR01413">
    <property type="entry name" value="Dyp_perox_fam"/>
    <property type="match status" value="1"/>
</dbReference>
<dbReference type="PROSITE" id="PS51404">
    <property type="entry name" value="DYP_PEROXIDASE"/>
    <property type="match status" value="1"/>
</dbReference>
<dbReference type="AlphaFoldDB" id="A0A158EV79"/>
<evidence type="ECO:0000256" key="1">
    <source>
        <dbReference type="ARBA" id="ARBA00001970"/>
    </source>
</evidence>
<dbReference type="PANTHER" id="PTHR30521">
    <property type="entry name" value="DEFERROCHELATASE/PEROXIDASE"/>
    <property type="match status" value="1"/>
</dbReference>
<evidence type="ECO:0000256" key="6">
    <source>
        <dbReference type="ARBA" id="ARBA00023004"/>
    </source>
</evidence>
<dbReference type="GO" id="GO:0004601">
    <property type="term" value="F:peroxidase activity"/>
    <property type="evidence" value="ECO:0007669"/>
    <property type="project" value="UniProtKB-KW"/>
</dbReference>
<evidence type="ECO:0000313" key="8">
    <source>
        <dbReference type="Proteomes" id="UP000054977"/>
    </source>
</evidence>
<evidence type="ECO:0000256" key="2">
    <source>
        <dbReference type="ARBA" id="ARBA00022559"/>
    </source>
</evidence>
<name>A0A158EV79_9BURK</name>
<gene>
    <name evidence="7" type="ORF">AWB65_00215</name>
</gene>
<evidence type="ECO:0000313" key="7">
    <source>
        <dbReference type="EMBL" id="SAL11049.1"/>
    </source>
</evidence>
<evidence type="ECO:0000256" key="4">
    <source>
        <dbReference type="ARBA" id="ARBA00022723"/>
    </source>
</evidence>
<dbReference type="Proteomes" id="UP000054977">
    <property type="component" value="Unassembled WGS sequence"/>
</dbReference>
<dbReference type="InterPro" id="IPR011008">
    <property type="entry name" value="Dimeric_a/b-barrel"/>
</dbReference>
<sequence length="500" mass="54066">MSSLDTLLGSPVRWNHAALDADTRTFLDDLQANILKGHGRHHSAHVFMSFQGLAPDQVAELVRALGMACTSAHEQLRGNKRLPPFLDGGPVRCLFLSASGYKALGPNVEIPPGEAFRAGMAARGADLGDPDRAKWDAHGWSYTPPDAMFLVANADPQSVDADADAVKAWLTLTGVTVLAVERGLQQTRNFRPGVAEGVEHFGYVDGRSQPLFLQEDIDEEAVSPGGWDFRFKPSQFLVADPNGGSPLSAGSYFVFRKLEQNVRGFNAAEESLGRKLFGITAERDALTDQEQAKLDRAGAMVVGRFEDGTPLVLSDREAGLAPPNNFDYSADADASKCPFHAHIRKVNPRGDIERIIGGTDPEPGRRPIMARRGITYGALRPHNADLSEFADAGHEPEKDVGLLFMAYMASIEGQFEFTQKSWANNASFVANINPAKTLPSAGIDPIVGQSADAAVHEHTWLDGHTPGAVAQKISFEQFVTMKGGEYFFAPSLTFLRGVGL</sequence>
<dbReference type="STRING" id="326474.AWB65_00215"/>
<evidence type="ECO:0008006" key="9">
    <source>
        <dbReference type="Google" id="ProtNLM"/>
    </source>
</evidence>
<keyword evidence="3" id="KW-0349">Heme</keyword>
<evidence type="ECO:0000256" key="5">
    <source>
        <dbReference type="ARBA" id="ARBA00023002"/>
    </source>
</evidence>
<accession>A0A158EV79</accession>
<keyword evidence="4" id="KW-0479">Metal-binding</keyword>
<proteinExistence type="predicted"/>
<dbReference type="GO" id="GO:0046872">
    <property type="term" value="F:metal ion binding"/>
    <property type="evidence" value="ECO:0007669"/>
    <property type="project" value="UniProtKB-KW"/>
</dbReference>
<dbReference type="EMBL" id="FCNW02000001">
    <property type="protein sequence ID" value="SAL11049.1"/>
    <property type="molecule type" value="Genomic_DNA"/>
</dbReference>
<dbReference type="RefSeq" id="WP_125474057.1">
    <property type="nucleotide sequence ID" value="NZ_FCNW02000001.1"/>
</dbReference>
<organism evidence="7 8">
    <name type="scientific">Caballeronia humi</name>
    <dbReference type="NCBI Taxonomy" id="326474"/>
    <lineage>
        <taxon>Bacteria</taxon>
        <taxon>Pseudomonadati</taxon>
        <taxon>Pseudomonadota</taxon>
        <taxon>Betaproteobacteria</taxon>
        <taxon>Burkholderiales</taxon>
        <taxon>Burkholderiaceae</taxon>
        <taxon>Caballeronia</taxon>
    </lineage>
</organism>
<comment type="caution">
    <text evidence="7">The sequence shown here is derived from an EMBL/GenBank/DDBJ whole genome shotgun (WGS) entry which is preliminary data.</text>
</comment>
<protein>
    <recommendedName>
        <fullName evidence="9">Peroxidase</fullName>
    </recommendedName>
</protein>
<keyword evidence="5" id="KW-0560">Oxidoreductase</keyword>
<keyword evidence="6" id="KW-0408">Iron</keyword>
<dbReference type="GO" id="GO:0020037">
    <property type="term" value="F:heme binding"/>
    <property type="evidence" value="ECO:0007669"/>
    <property type="project" value="InterPro"/>
</dbReference>
<keyword evidence="8" id="KW-1185">Reference proteome</keyword>
<dbReference type="OrthoDB" id="9781066at2"/>
<dbReference type="InterPro" id="IPR006314">
    <property type="entry name" value="Dyp_peroxidase"/>
</dbReference>